<sequence length="161" mass="17779">MTVTQDTDSVLSNIPFLIRSLKFTQSENVWFQLTWTLLRVGVGLLMIHNGLDKLADVQKFADGVVSFIGLPYPVFFTYCAAYVELVGAILLAVGLLTRFNAAALFATMLIAIYFHLKGNGLQVAPLEMASLYALCFLLFLVNGGGRLTIDARLLQWLTKAE</sequence>
<evidence type="ECO:0000313" key="9">
    <source>
        <dbReference type="Proteomes" id="UP001163152"/>
    </source>
</evidence>
<dbReference type="InterPro" id="IPR032808">
    <property type="entry name" value="DoxX"/>
</dbReference>
<comment type="subcellular location">
    <subcellularLocation>
        <location evidence="1">Cell membrane</location>
        <topology evidence="1">Multi-pass membrane protein</topology>
    </subcellularLocation>
</comment>
<comment type="similarity">
    <text evidence="2">Belongs to the DoxX family.</text>
</comment>
<dbReference type="Pfam" id="PF07681">
    <property type="entry name" value="DoxX"/>
    <property type="match status" value="1"/>
</dbReference>
<accession>A0A9E8ZI60</accession>
<evidence type="ECO:0000256" key="3">
    <source>
        <dbReference type="ARBA" id="ARBA00022475"/>
    </source>
</evidence>
<evidence type="ECO:0000256" key="1">
    <source>
        <dbReference type="ARBA" id="ARBA00004651"/>
    </source>
</evidence>
<dbReference type="Proteomes" id="UP001163152">
    <property type="component" value="Chromosome"/>
</dbReference>
<organism evidence="8 9">
    <name type="scientific">Thermocoleostomius sinensis A174</name>
    <dbReference type="NCBI Taxonomy" id="2016057"/>
    <lineage>
        <taxon>Bacteria</taxon>
        <taxon>Bacillati</taxon>
        <taxon>Cyanobacteriota</taxon>
        <taxon>Cyanophyceae</taxon>
        <taxon>Oculatellales</taxon>
        <taxon>Oculatellaceae</taxon>
        <taxon>Thermocoleostomius</taxon>
    </lineage>
</organism>
<evidence type="ECO:0000313" key="8">
    <source>
        <dbReference type="EMBL" id="WAL62157.1"/>
    </source>
</evidence>
<feature type="transmembrane region" description="Helical" evidence="7">
    <location>
        <begin position="29"/>
        <end position="48"/>
    </location>
</feature>
<keyword evidence="9" id="KW-1185">Reference proteome</keyword>
<evidence type="ECO:0000256" key="4">
    <source>
        <dbReference type="ARBA" id="ARBA00022692"/>
    </source>
</evidence>
<feature type="transmembrane region" description="Helical" evidence="7">
    <location>
        <begin position="128"/>
        <end position="149"/>
    </location>
</feature>
<protein>
    <submittedName>
        <fullName evidence="8">DoxX family protein</fullName>
    </submittedName>
</protein>
<name>A0A9E8ZI60_9CYAN</name>
<dbReference type="PANTHER" id="PTHR33452:SF1">
    <property type="entry name" value="INNER MEMBRANE PROTEIN YPHA-RELATED"/>
    <property type="match status" value="1"/>
</dbReference>
<dbReference type="InterPro" id="IPR051907">
    <property type="entry name" value="DoxX-like_oxidoreductase"/>
</dbReference>
<feature type="transmembrane region" description="Helical" evidence="7">
    <location>
        <begin position="89"/>
        <end position="116"/>
    </location>
</feature>
<keyword evidence="4 7" id="KW-0812">Transmembrane</keyword>
<keyword evidence="3" id="KW-1003">Cell membrane</keyword>
<dbReference type="KEGG" id="tsin:OXH18_09270"/>
<reference evidence="8" key="1">
    <citation type="submission" date="2022-12" db="EMBL/GenBank/DDBJ databases">
        <title>Polyphasic identification of a Novel Hot-Spring Cyanobacterium Ocullathermofonsia sinensis gen nov. sp. nov. and Genomic Insights on its Adaptations to the Thermal Habitat.</title>
        <authorList>
            <person name="Daroch M."/>
            <person name="Tang J."/>
            <person name="Jiang Y."/>
        </authorList>
    </citation>
    <scope>NUCLEOTIDE SEQUENCE</scope>
    <source>
        <strain evidence="8">PKUAC-SCTA174</strain>
    </source>
</reference>
<dbReference type="PANTHER" id="PTHR33452">
    <property type="entry name" value="OXIDOREDUCTASE CATD-RELATED"/>
    <property type="match status" value="1"/>
</dbReference>
<dbReference type="RefSeq" id="WP_268612297.1">
    <property type="nucleotide sequence ID" value="NZ_CP113797.1"/>
</dbReference>
<proteinExistence type="inferred from homology"/>
<keyword evidence="5 7" id="KW-1133">Transmembrane helix</keyword>
<evidence type="ECO:0000256" key="5">
    <source>
        <dbReference type="ARBA" id="ARBA00022989"/>
    </source>
</evidence>
<dbReference type="EMBL" id="CP113797">
    <property type="protein sequence ID" value="WAL62157.1"/>
    <property type="molecule type" value="Genomic_DNA"/>
</dbReference>
<evidence type="ECO:0000256" key="2">
    <source>
        <dbReference type="ARBA" id="ARBA00006679"/>
    </source>
</evidence>
<keyword evidence="6 7" id="KW-0472">Membrane</keyword>
<gene>
    <name evidence="8" type="ORF">OXH18_09270</name>
</gene>
<feature type="transmembrane region" description="Helical" evidence="7">
    <location>
        <begin position="60"/>
        <end position="83"/>
    </location>
</feature>
<evidence type="ECO:0000256" key="6">
    <source>
        <dbReference type="ARBA" id="ARBA00023136"/>
    </source>
</evidence>
<evidence type="ECO:0000256" key="7">
    <source>
        <dbReference type="SAM" id="Phobius"/>
    </source>
</evidence>
<dbReference type="AlphaFoldDB" id="A0A9E8ZI60"/>
<dbReference type="GO" id="GO:0005886">
    <property type="term" value="C:plasma membrane"/>
    <property type="evidence" value="ECO:0007669"/>
    <property type="project" value="UniProtKB-SubCell"/>
</dbReference>